<dbReference type="PANTHER" id="PTHR22930:SF85">
    <property type="entry name" value="GH03217P-RELATED"/>
    <property type="match status" value="1"/>
</dbReference>
<keyword evidence="7" id="KW-0540">Nuclease</keyword>
<evidence type="ECO:0000259" key="13">
    <source>
        <dbReference type="Pfam" id="PF13359"/>
    </source>
</evidence>
<dbReference type="Proteomes" id="UP001164746">
    <property type="component" value="Chromosome 12"/>
</dbReference>
<evidence type="ECO:0000313" key="14">
    <source>
        <dbReference type="EMBL" id="WAR20849.1"/>
    </source>
</evidence>
<evidence type="ECO:0000313" key="15">
    <source>
        <dbReference type="Proteomes" id="UP001164746"/>
    </source>
</evidence>
<evidence type="ECO:0000256" key="12">
    <source>
        <dbReference type="ARBA" id="ARBA00045850"/>
    </source>
</evidence>
<evidence type="ECO:0000256" key="6">
    <source>
        <dbReference type="ARBA" id="ARBA00022490"/>
    </source>
</evidence>
<evidence type="ECO:0000256" key="1">
    <source>
        <dbReference type="ARBA" id="ARBA00001968"/>
    </source>
</evidence>
<evidence type="ECO:0000256" key="4">
    <source>
        <dbReference type="ARBA" id="ARBA00006958"/>
    </source>
</evidence>
<dbReference type="PANTHER" id="PTHR22930">
    <property type="match status" value="1"/>
</dbReference>
<feature type="domain" description="DDE Tnp4" evidence="13">
    <location>
        <begin position="53"/>
        <end position="203"/>
    </location>
</feature>
<evidence type="ECO:0000256" key="7">
    <source>
        <dbReference type="ARBA" id="ARBA00022722"/>
    </source>
</evidence>
<dbReference type="EMBL" id="CP111023">
    <property type="protein sequence ID" value="WAR20849.1"/>
    <property type="molecule type" value="Genomic_DNA"/>
</dbReference>
<protein>
    <recommendedName>
        <fullName evidence="5">Putative nuclease HARBI1</fullName>
    </recommendedName>
    <alternativeName>
        <fullName evidence="11">Harbinger transposase-derived nuclease</fullName>
    </alternativeName>
</protein>
<evidence type="ECO:0000256" key="3">
    <source>
        <dbReference type="ARBA" id="ARBA00004496"/>
    </source>
</evidence>
<keyword evidence="6" id="KW-0963">Cytoplasm</keyword>
<dbReference type="InterPro" id="IPR026103">
    <property type="entry name" value="HARBI1_animal"/>
</dbReference>
<dbReference type="InterPro" id="IPR045249">
    <property type="entry name" value="HARBI1-like"/>
</dbReference>
<dbReference type="InterPro" id="IPR027806">
    <property type="entry name" value="HARBI1_dom"/>
</dbReference>
<evidence type="ECO:0000256" key="11">
    <source>
        <dbReference type="ARBA" id="ARBA00030126"/>
    </source>
</evidence>
<evidence type="ECO:0000256" key="5">
    <source>
        <dbReference type="ARBA" id="ARBA00015519"/>
    </source>
</evidence>
<sequence length="487" mass="53996">LLLTLRFLGKGDFYSEVGDLHGVSRFPTTLEERREASLGFYTLCGIPRVLGAVDGTLVPIIAPHDNEEVYVCRKGYHALNIQAVVNSNMRFNDVVARWPGSANDAGIFDNCGLKRHLELNDVGMLLGDSGYPLRHYLMTPVLRPQGIQQTAYNVAHARGRVVVERAFGLLKSRFRCLHKTGGCLMFSPDKCAQIVTACVHLHNLCLDRHVPMPGTVLRQDGQDMDQQPLAVPAPNHSGLLLTLRFLGKGDFYSEVGDLHGVSRFPTTLEERREASLGFYTLCGIPRVLGAVDGTLVPIIAPHDNEKVYVYRKGYHALNIQAVVNSNMRFNDVVARWPGSANDAGIFDNCGLKRHLELNDVGMLLGDSGYPLRHYLMTPVLRPQGIQQTAYNVAHARGRVVVERAFGLLKSRFRCLHKTGGCLMFSPDKCAQIVTACIHLHNLCLDRHVPMPGTVLRQDGQDLDQQPLAVPAPNHSGVLHRNILINRY</sequence>
<comment type="function">
    <text evidence="12">Transposase-derived protein that may have nuclease activity. Does not have transposase activity.</text>
</comment>
<reference evidence="14" key="1">
    <citation type="submission" date="2022-11" db="EMBL/GenBank/DDBJ databases">
        <title>Centuries of genome instability and evolution in soft-shell clam transmissible cancer (bioRxiv).</title>
        <authorList>
            <person name="Hart S.F.M."/>
            <person name="Yonemitsu M.A."/>
            <person name="Giersch R.M."/>
            <person name="Beal B.F."/>
            <person name="Arriagada G."/>
            <person name="Davis B.W."/>
            <person name="Ostrander E.A."/>
            <person name="Goff S.P."/>
            <person name="Metzger M.J."/>
        </authorList>
    </citation>
    <scope>NUCLEOTIDE SEQUENCE</scope>
    <source>
        <strain evidence="14">MELC-2E11</strain>
        <tissue evidence="14">Siphon/mantle</tissue>
    </source>
</reference>
<keyword evidence="9" id="KW-0378">Hydrolase</keyword>
<comment type="cofactor">
    <cofactor evidence="1">
        <name>a divalent metal cation</name>
        <dbReference type="ChEBI" id="CHEBI:60240"/>
    </cofactor>
</comment>
<comment type="subcellular location">
    <subcellularLocation>
        <location evidence="3">Cytoplasm</location>
    </subcellularLocation>
    <subcellularLocation>
        <location evidence="2">Nucleus</location>
    </subcellularLocation>
</comment>
<evidence type="ECO:0000256" key="9">
    <source>
        <dbReference type="ARBA" id="ARBA00022801"/>
    </source>
</evidence>
<feature type="domain" description="DDE Tnp4" evidence="13">
    <location>
        <begin position="291"/>
        <end position="441"/>
    </location>
</feature>
<dbReference type="PRINTS" id="PR02086">
    <property type="entry name" value="PUTNUCHARBI1"/>
</dbReference>
<keyword evidence="8" id="KW-0479">Metal-binding</keyword>
<keyword evidence="10" id="KW-0539">Nucleus</keyword>
<evidence type="ECO:0000256" key="10">
    <source>
        <dbReference type="ARBA" id="ARBA00023242"/>
    </source>
</evidence>
<name>A0ABY7FHL2_MYAAR</name>
<evidence type="ECO:0000256" key="2">
    <source>
        <dbReference type="ARBA" id="ARBA00004123"/>
    </source>
</evidence>
<evidence type="ECO:0000256" key="8">
    <source>
        <dbReference type="ARBA" id="ARBA00022723"/>
    </source>
</evidence>
<proteinExistence type="inferred from homology"/>
<accession>A0ABY7FHL2</accession>
<organism evidence="14 15">
    <name type="scientific">Mya arenaria</name>
    <name type="common">Soft-shell clam</name>
    <dbReference type="NCBI Taxonomy" id="6604"/>
    <lineage>
        <taxon>Eukaryota</taxon>
        <taxon>Metazoa</taxon>
        <taxon>Spiralia</taxon>
        <taxon>Lophotrochozoa</taxon>
        <taxon>Mollusca</taxon>
        <taxon>Bivalvia</taxon>
        <taxon>Autobranchia</taxon>
        <taxon>Heteroconchia</taxon>
        <taxon>Euheterodonta</taxon>
        <taxon>Imparidentia</taxon>
        <taxon>Neoheterodontei</taxon>
        <taxon>Myida</taxon>
        <taxon>Myoidea</taxon>
        <taxon>Myidae</taxon>
        <taxon>Mya</taxon>
    </lineage>
</organism>
<dbReference type="Pfam" id="PF13359">
    <property type="entry name" value="DDE_Tnp_4"/>
    <property type="match status" value="2"/>
</dbReference>
<comment type="similarity">
    <text evidence="4">Belongs to the HARBI1 family.</text>
</comment>
<keyword evidence="15" id="KW-1185">Reference proteome</keyword>
<gene>
    <name evidence="14" type="ORF">MAR_014823</name>
</gene>
<feature type="non-terminal residue" evidence="14">
    <location>
        <position position="487"/>
    </location>
</feature>